<comment type="caution">
    <text evidence="2">The sequence shown here is derived from an EMBL/GenBank/DDBJ whole genome shotgun (WGS) entry which is preliminary data.</text>
</comment>
<dbReference type="RefSeq" id="WP_184572319.1">
    <property type="nucleotide sequence ID" value="NZ_JACHJL010000005.1"/>
</dbReference>
<dbReference type="SUPFAM" id="SSF54427">
    <property type="entry name" value="NTF2-like"/>
    <property type="match status" value="1"/>
</dbReference>
<sequence length="148" mass="15612">MSTESTRAIIDAYLAKTRARDLDGAVALFSEDVAWDAPGSGAAPWSGRRSSRAEVAEFFRLLHDHLTPEEFTVTHIVVEGAHGVIIGHLRDTVKATGATLTTPFAAHVTVADEQITGYRLFEDTHALAQALSGPASPPDTSEASASAG</sequence>
<evidence type="ECO:0000313" key="3">
    <source>
        <dbReference type="Proteomes" id="UP000588098"/>
    </source>
</evidence>
<dbReference type="Pfam" id="PF12680">
    <property type="entry name" value="SnoaL_2"/>
    <property type="match status" value="1"/>
</dbReference>
<protein>
    <recommendedName>
        <fullName evidence="1">SnoaL-like domain-containing protein</fullName>
    </recommendedName>
</protein>
<gene>
    <name evidence="2" type="ORF">FHS42_002754</name>
</gene>
<evidence type="ECO:0000259" key="1">
    <source>
        <dbReference type="Pfam" id="PF12680"/>
    </source>
</evidence>
<dbReference type="Gene3D" id="3.10.450.50">
    <property type="match status" value="1"/>
</dbReference>
<reference evidence="2 3" key="1">
    <citation type="submission" date="2020-08" db="EMBL/GenBank/DDBJ databases">
        <title>Genomic Encyclopedia of Type Strains, Phase III (KMG-III): the genomes of soil and plant-associated and newly described type strains.</title>
        <authorList>
            <person name="Whitman W."/>
        </authorList>
    </citation>
    <scope>NUCLEOTIDE SEQUENCE [LARGE SCALE GENOMIC DNA]</scope>
    <source>
        <strain evidence="2 3">CECT 8305</strain>
    </source>
</reference>
<keyword evidence="3" id="KW-1185">Reference proteome</keyword>
<dbReference type="InterPro" id="IPR037401">
    <property type="entry name" value="SnoaL-like"/>
</dbReference>
<dbReference type="AlphaFoldDB" id="A0A7W9QAY5"/>
<evidence type="ECO:0000313" key="2">
    <source>
        <dbReference type="EMBL" id="MBB5935692.1"/>
    </source>
</evidence>
<accession>A0A7W9QAY5</accession>
<dbReference type="Proteomes" id="UP000588098">
    <property type="component" value="Unassembled WGS sequence"/>
</dbReference>
<organism evidence="2 3">
    <name type="scientific">Streptomyces zagrosensis</name>
    <dbReference type="NCBI Taxonomy" id="1042984"/>
    <lineage>
        <taxon>Bacteria</taxon>
        <taxon>Bacillati</taxon>
        <taxon>Actinomycetota</taxon>
        <taxon>Actinomycetes</taxon>
        <taxon>Kitasatosporales</taxon>
        <taxon>Streptomycetaceae</taxon>
        <taxon>Streptomyces</taxon>
    </lineage>
</organism>
<name>A0A7W9QAY5_9ACTN</name>
<dbReference type="InterPro" id="IPR032710">
    <property type="entry name" value="NTF2-like_dom_sf"/>
</dbReference>
<proteinExistence type="predicted"/>
<dbReference type="EMBL" id="JACHJL010000005">
    <property type="protein sequence ID" value="MBB5935692.1"/>
    <property type="molecule type" value="Genomic_DNA"/>
</dbReference>
<feature type="domain" description="SnoaL-like" evidence="1">
    <location>
        <begin position="11"/>
        <end position="117"/>
    </location>
</feature>